<proteinExistence type="predicted"/>
<reference evidence="3" key="1">
    <citation type="submission" date="2016-06" db="UniProtKB">
        <authorList>
            <consortium name="WormBaseParasite"/>
        </authorList>
    </citation>
    <scope>IDENTIFICATION</scope>
</reference>
<accession>A0A182E0P9</accession>
<dbReference type="OrthoDB" id="5873345at2759"/>
<name>A0A182E0P9_ONCOC</name>
<dbReference type="Proteomes" id="UP000271087">
    <property type="component" value="Unassembled WGS sequence"/>
</dbReference>
<organism evidence="3">
    <name type="scientific">Onchocerca ochengi</name>
    <name type="common">Filarial nematode worm</name>
    <dbReference type="NCBI Taxonomy" id="42157"/>
    <lineage>
        <taxon>Eukaryota</taxon>
        <taxon>Metazoa</taxon>
        <taxon>Ecdysozoa</taxon>
        <taxon>Nematoda</taxon>
        <taxon>Chromadorea</taxon>
        <taxon>Rhabditida</taxon>
        <taxon>Spirurina</taxon>
        <taxon>Spiruromorpha</taxon>
        <taxon>Filarioidea</taxon>
        <taxon>Onchocercidae</taxon>
        <taxon>Onchocerca</taxon>
    </lineage>
</organism>
<evidence type="ECO:0000313" key="3">
    <source>
        <dbReference type="WBParaSite" id="nOo.2.0.1.t01529-RA"/>
    </source>
</evidence>
<dbReference type="AlphaFoldDB" id="A0A182E0P9"/>
<evidence type="ECO:0000313" key="1">
    <source>
        <dbReference type="EMBL" id="VDK64376.1"/>
    </source>
</evidence>
<sequence length="138" mass="15594">MNSNESTRQILSFPIHERSKAVVHLAVHLENGQGVYFTAANMQQIAPHPPATTLTAFFTYVKLTHLRKHSKALIMIENFCLQIADKVPNQLGMPSPNRSAAASFDVELHREQNYNTTDLLSYMESNIPKLTFVLENLK</sequence>
<keyword evidence="2" id="KW-1185">Reference proteome</keyword>
<evidence type="ECO:0000313" key="2">
    <source>
        <dbReference type="Proteomes" id="UP000271087"/>
    </source>
</evidence>
<dbReference type="EMBL" id="UYRW01000197">
    <property type="protein sequence ID" value="VDK64376.1"/>
    <property type="molecule type" value="Genomic_DNA"/>
</dbReference>
<dbReference type="WBParaSite" id="nOo.2.0.1.t01529-RA">
    <property type="protein sequence ID" value="nOo.2.0.1.t01529-RA"/>
    <property type="gene ID" value="nOo.2.0.1.g01529"/>
</dbReference>
<protein>
    <submittedName>
        <fullName evidence="1 3">Uncharacterized protein</fullName>
    </submittedName>
</protein>
<gene>
    <name evidence="1" type="ORF">NOO_LOCUS1529</name>
</gene>
<reference evidence="1 2" key="2">
    <citation type="submission" date="2018-08" db="EMBL/GenBank/DDBJ databases">
        <authorList>
            <person name="Laetsch R D."/>
            <person name="Stevens L."/>
            <person name="Kumar S."/>
            <person name="Blaxter L. M."/>
        </authorList>
    </citation>
    <scope>NUCLEOTIDE SEQUENCE [LARGE SCALE GENOMIC DNA]</scope>
</reference>